<name>A0A915L1W1_ROMCU</name>
<proteinExistence type="predicted"/>
<sequence>MSSLTIGIFLMSSPRAALIIKQFENSPEQSCWSLYIILEFQLIMSTKSGKRITNITFAQEPEDDVEPNSKGNKVLLISEIGEVIEDKFVAAVYESHWS</sequence>
<evidence type="ECO:0000313" key="1">
    <source>
        <dbReference type="Proteomes" id="UP000887565"/>
    </source>
</evidence>
<protein>
    <submittedName>
        <fullName evidence="2">Uncharacterized protein</fullName>
    </submittedName>
</protein>
<reference evidence="2" key="1">
    <citation type="submission" date="2022-11" db="UniProtKB">
        <authorList>
            <consortium name="WormBaseParasite"/>
        </authorList>
    </citation>
    <scope>IDENTIFICATION</scope>
</reference>
<organism evidence="1 2">
    <name type="scientific">Romanomermis culicivorax</name>
    <name type="common">Nematode worm</name>
    <dbReference type="NCBI Taxonomy" id="13658"/>
    <lineage>
        <taxon>Eukaryota</taxon>
        <taxon>Metazoa</taxon>
        <taxon>Ecdysozoa</taxon>
        <taxon>Nematoda</taxon>
        <taxon>Enoplea</taxon>
        <taxon>Dorylaimia</taxon>
        <taxon>Mermithida</taxon>
        <taxon>Mermithoidea</taxon>
        <taxon>Mermithidae</taxon>
        <taxon>Romanomermis</taxon>
    </lineage>
</organism>
<evidence type="ECO:0000313" key="2">
    <source>
        <dbReference type="WBParaSite" id="nRc.2.0.1.t44461-RA"/>
    </source>
</evidence>
<dbReference type="WBParaSite" id="nRc.2.0.1.t44461-RA">
    <property type="protein sequence ID" value="nRc.2.0.1.t44461-RA"/>
    <property type="gene ID" value="nRc.2.0.1.g44461"/>
</dbReference>
<accession>A0A915L1W1</accession>
<dbReference type="AlphaFoldDB" id="A0A915L1W1"/>
<dbReference type="Proteomes" id="UP000887565">
    <property type="component" value="Unplaced"/>
</dbReference>
<keyword evidence="1" id="KW-1185">Reference proteome</keyword>